<dbReference type="EMBL" id="PFMD01000023">
    <property type="protein sequence ID" value="PIY96994.1"/>
    <property type="molecule type" value="Genomic_DNA"/>
</dbReference>
<evidence type="ECO:0000313" key="4">
    <source>
        <dbReference type="EMBL" id="PIY96994.1"/>
    </source>
</evidence>
<dbReference type="Pfam" id="PF00313">
    <property type="entry name" value="CSD"/>
    <property type="match status" value="1"/>
</dbReference>
<name>A0A2M7RJV8_9BACT</name>
<dbReference type="PROSITE" id="PS51857">
    <property type="entry name" value="CSD_2"/>
    <property type="match status" value="1"/>
</dbReference>
<evidence type="ECO:0000256" key="2">
    <source>
        <dbReference type="ARBA" id="ARBA00022490"/>
    </source>
</evidence>
<dbReference type="InterPro" id="IPR012340">
    <property type="entry name" value="NA-bd_OB-fold"/>
</dbReference>
<dbReference type="SMART" id="SM00357">
    <property type="entry name" value="CSP"/>
    <property type="match status" value="1"/>
</dbReference>
<proteinExistence type="predicted"/>
<organism evidence="4 5">
    <name type="scientific">Candidatus Kerfeldbacteria bacterium CG_4_10_14_0_8_um_filter_42_10</name>
    <dbReference type="NCBI Taxonomy" id="2014248"/>
    <lineage>
        <taxon>Bacteria</taxon>
        <taxon>Candidatus Kerfeldiibacteriota</taxon>
    </lineage>
</organism>
<dbReference type="GO" id="GO:0003676">
    <property type="term" value="F:nucleic acid binding"/>
    <property type="evidence" value="ECO:0007669"/>
    <property type="project" value="InterPro"/>
</dbReference>
<keyword evidence="2" id="KW-0963">Cytoplasm</keyword>
<dbReference type="Proteomes" id="UP000230779">
    <property type="component" value="Unassembled WGS sequence"/>
</dbReference>
<dbReference type="GO" id="GO:0005737">
    <property type="term" value="C:cytoplasm"/>
    <property type="evidence" value="ECO:0007669"/>
    <property type="project" value="UniProtKB-SubCell"/>
</dbReference>
<comment type="caution">
    <text evidence="4">The sequence shown here is derived from an EMBL/GenBank/DDBJ whole genome shotgun (WGS) entry which is preliminary data.</text>
</comment>
<dbReference type="AlphaFoldDB" id="A0A2M7RJV8"/>
<dbReference type="PIRSF" id="PIRSF002599">
    <property type="entry name" value="Cold_shock_A"/>
    <property type="match status" value="1"/>
</dbReference>
<protein>
    <submittedName>
        <fullName evidence="4">Cold-shock protein</fullName>
    </submittedName>
</protein>
<evidence type="ECO:0000313" key="5">
    <source>
        <dbReference type="Proteomes" id="UP000230779"/>
    </source>
</evidence>
<gene>
    <name evidence="4" type="ORF">COY66_01890</name>
</gene>
<evidence type="ECO:0000256" key="1">
    <source>
        <dbReference type="ARBA" id="ARBA00004496"/>
    </source>
</evidence>
<dbReference type="SUPFAM" id="SSF50249">
    <property type="entry name" value="Nucleic acid-binding proteins"/>
    <property type="match status" value="1"/>
</dbReference>
<accession>A0A2M7RJV8</accession>
<dbReference type="InterPro" id="IPR012156">
    <property type="entry name" value="Cold_shock_CspA"/>
</dbReference>
<reference evidence="4 5" key="1">
    <citation type="submission" date="2017-09" db="EMBL/GenBank/DDBJ databases">
        <title>Depth-based differentiation of microbial function through sediment-hosted aquifers and enrichment of novel symbionts in the deep terrestrial subsurface.</title>
        <authorList>
            <person name="Probst A.J."/>
            <person name="Ladd B."/>
            <person name="Jarett J.K."/>
            <person name="Geller-Mcgrath D.E."/>
            <person name="Sieber C.M."/>
            <person name="Emerson J.B."/>
            <person name="Anantharaman K."/>
            <person name="Thomas B.C."/>
            <person name="Malmstrom R."/>
            <person name="Stieglmeier M."/>
            <person name="Klingl A."/>
            <person name="Woyke T."/>
            <person name="Ryan C.M."/>
            <person name="Banfield J.F."/>
        </authorList>
    </citation>
    <scope>NUCLEOTIDE SEQUENCE [LARGE SCALE GENOMIC DNA]</scope>
    <source>
        <strain evidence="4">CG_4_10_14_0_8_um_filter_42_10</strain>
    </source>
</reference>
<dbReference type="Gene3D" id="2.40.50.140">
    <property type="entry name" value="Nucleic acid-binding proteins"/>
    <property type="match status" value="1"/>
</dbReference>
<dbReference type="InterPro" id="IPR011129">
    <property type="entry name" value="CSD"/>
</dbReference>
<feature type="domain" description="CSD" evidence="3">
    <location>
        <begin position="1"/>
        <end position="64"/>
    </location>
</feature>
<dbReference type="CDD" id="cd04458">
    <property type="entry name" value="CSP_CDS"/>
    <property type="match status" value="1"/>
</dbReference>
<sequence>MQGTIKKLTDKNFGFITAEGDQKDLFFHANELEGVAFQDLHEGDAVSFEISDTPKGPAAVKVSKA</sequence>
<dbReference type="InterPro" id="IPR002059">
    <property type="entry name" value="CSP_DNA-bd"/>
</dbReference>
<evidence type="ECO:0000259" key="3">
    <source>
        <dbReference type="PROSITE" id="PS51857"/>
    </source>
</evidence>
<comment type="subcellular location">
    <subcellularLocation>
        <location evidence="1">Cytoplasm</location>
    </subcellularLocation>
</comment>